<gene>
    <name evidence="2" type="ORF">F1189_23090</name>
</gene>
<dbReference type="Pfam" id="PF04471">
    <property type="entry name" value="Mrr_cat"/>
    <property type="match status" value="1"/>
</dbReference>
<dbReference type="PANTHER" id="PTHR30015:SF6">
    <property type="entry name" value="SLL1429 PROTEIN"/>
    <property type="match status" value="1"/>
</dbReference>
<dbReference type="GO" id="GO:0003677">
    <property type="term" value="F:DNA binding"/>
    <property type="evidence" value="ECO:0007669"/>
    <property type="project" value="InterPro"/>
</dbReference>
<keyword evidence="2" id="KW-0540">Nuclease</keyword>
<name>A0A5M6IN16_9PROT</name>
<dbReference type="SUPFAM" id="SSF52980">
    <property type="entry name" value="Restriction endonuclease-like"/>
    <property type="match status" value="1"/>
</dbReference>
<keyword evidence="3" id="KW-1185">Reference proteome</keyword>
<dbReference type="Gene3D" id="3.40.1350.10">
    <property type="match status" value="1"/>
</dbReference>
<dbReference type="InterPro" id="IPR007560">
    <property type="entry name" value="Restrct_endonuc_IV_Mrr"/>
</dbReference>
<keyword evidence="2" id="KW-0378">Hydrolase</keyword>
<evidence type="ECO:0000259" key="1">
    <source>
        <dbReference type="Pfam" id="PF04471"/>
    </source>
</evidence>
<proteinExistence type="predicted"/>
<accession>A0A5M6IN16</accession>
<sequence length="177" mass="18863">MDASFFENERPAARSTPAQFEAECAAILSALGWCARCVGRSGDQGADVIATKAGVRIVLQCKLYTAPVGNRAVQEAYAAVAYHGAHRAAVVASSGFTTSARALAAQTGVLLLHPDQLGSADRLFGVPEPVAPTPKPPRRVIRRCPSCGTGLRLPQWRAGHVRCPCCGHRFWCATLFF</sequence>
<feature type="domain" description="Restriction endonuclease type IV Mrr" evidence="1">
    <location>
        <begin position="14"/>
        <end position="117"/>
    </location>
</feature>
<protein>
    <submittedName>
        <fullName evidence="2">Restriction endonuclease</fullName>
    </submittedName>
</protein>
<evidence type="ECO:0000313" key="2">
    <source>
        <dbReference type="EMBL" id="KAA5609651.1"/>
    </source>
</evidence>
<organism evidence="2 3">
    <name type="scientific">Rhodovastum atsumiense</name>
    <dbReference type="NCBI Taxonomy" id="504468"/>
    <lineage>
        <taxon>Bacteria</taxon>
        <taxon>Pseudomonadati</taxon>
        <taxon>Pseudomonadota</taxon>
        <taxon>Alphaproteobacteria</taxon>
        <taxon>Acetobacterales</taxon>
        <taxon>Acetobacteraceae</taxon>
        <taxon>Rhodovastum</taxon>
    </lineage>
</organism>
<dbReference type="GO" id="GO:0009307">
    <property type="term" value="P:DNA restriction-modification system"/>
    <property type="evidence" value="ECO:0007669"/>
    <property type="project" value="InterPro"/>
</dbReference>
<dbReference type="GO" id="GO:0015666">
    <property type="term" value="F:restriction endodeoxyribonuclease activity"/>
    <property type="evidence" value="ECO:0007669"/>
    <property type="project" value="TreeGrafter"/>
</dbReference>
<dbReference type="AlphaFoldDB" id="A0A5M6IN16"/>
<reference evidence="2 3" key="1">
    <citation type="submission" date="2019-09" db="EMBL/GenBank/DDBJ databases">
        <title>Genome sequence of Rhodovastum atsumiense, a diverse member of the Acetobacteraceae family of non-sulfur purple photosynthetic bacteria.</title>
        <authorList>
            <person name="Meyer T."/>
            <person name="Kyndt J."/>
        </authorList>
    </citation>
    <scope>NUCLEOTIDE SEQUENCE [LARGE SCALE GENOMIC DNA]</scope>
    <source>
        <strain evidence="2 3">DSM 21279</strain>
    </source>
</reference>
<dbReference type="RefSeq" id="WP_150043265.1">
    <property type="nucleotide sequence ID" value="NZ_OW485608.1"/>
</dbReference>
<dbReference type="InterPro" id="IPR011335">
    <property type="entry name" value="Restrct_endonuc-II-like"/>
</dbReference>
<dbReference type="PANTHER" id="PTHR30015">
    <property type="entry name" value="MRR RESTRICTION SYSTEM PROTEIN"/>
    <property type="match status" value="1"/>
</dbReference>
<dbReference type="Proteomes" id="UP000325255">
    <property type="component" value="Unassembled WGS sequence"/>
</dbReference>
<keyword evidence="2" id="KW-0255">Endonuclease</keyword>
<comment type="caution">
    <text evidence="2">The sequence shown here is derived from an EMBL/GenBank/DDBJ whole genome shotgun (WGS) entry which is preliminary data.</text>
</comment>
<dbReference type="InterPro" id="IPR011856">
    <property type="entry name" value="tRNA_endonuc-like_dom_sf"/>
</dbReference>
<dbReference type="OrthoDB" id="9797274at2"/>
<dbReference type="InterPro" id="IPR052906">
    <property type="entry name" value="Type_IV_Methyl-Rstrct_Enzyme"/>
</dbReference>
<dbReference type="EMBL" id="VWPK01000046">
    <property type="protein sequence ID" value="KAA5609651.1"/>
    <property type="molecule type" value="Genomic_DNA"/>
</dbReference>
<evidence type="ECO:0000313" key="3">
    <source>
        <dbReference type="Proteomes" id="UP000325255"/>
    </source>
</evidence>